<dbReference type="Proteomes" id="UP000198406">
    <property type="component" value="Unassembled WGS sequence"/>
</dbReference>
<reference evidence="2 3" key="1">
    <citation type="journal article" date="2015" name="Plant Cell">
        <title>Oil accumulation by the oleaginous diatom Fistulifera solaris as revealed by the genome and transcriptome.</title>
        <authorList>
            <person name="Tanaka T."/>
            <person name="Maeda Y."/>
            <person name="Veluchamy A."/>
            <person name="Tanaka M."/>
            <person name="Abida H."/>
            <person name="Marechal E."/>
            <person name="Bowler C."/>
            <person name="Muto M."/>
            <person name="Sunaga Y."/>
            <person name="Tanaka M."/>
            <person name="Yoshino T."/>
            <person name="Taniguchi T."/>
            <person name="Fukuda Y."/>
            <person name="Nemoto M."/>
            <person name="Matsumoto M."/>
            <person name="Wong P.S."/>
            <person name="Aburatani S."/>
            <person name="Fujibuchi W."/>
        </authorList>
    </citation>
    <scope>NUCLEOTIDE SEQUENCE [LARGE SCALE GENOMIC DNA]</scope>
    <source>
        <strain evidence="2 3">JPCC DA0580</strain>
    </source>
</reference>
<organism evidence="2 3">
    <name type="scientific">Fistulifera solaris</name>
    <name type="common">Oleaginous diatom</name>
    <dbReference type="NCBI Taxonomy" id="1519565"/>
    <lineage>
        <taxon>Eukaryota</taxon>
        <taxon>Sar</taxon>
        <taxon>Stramenopiles</taxon>
        <taxon>Ochrophyta</taxon>
        <taxon>Bacillariophyta</taxon>
        <taxon>Bacillariophyceae</taxon>
        <taxon>Bacillariophycidae</taxon>
        <taxon>Naviculales</taxon>
        <taxon>Naviculaceae</taxon>
        <taxon>Fistulifera</taxon>
    </lineage>
</organism>
<accession>A0A1Z5KTH3</accession>
<keyword evidence="3" id="KW-1185">Reference proteome</keyword>
<name>A0A1Z5KTH3_FISSO</name>
<evidence type="ECO:0000313" key="3">
    <source>
        <dbReference type="Proteomes" id="UP000198406"/>
    </source>
</evidence>
<dbReference type="EMBL" id="BDSP01000293">
    <property type="protein sequence ID" value="GAX29606.1"/>
    <property type="molecule type" value="Genomic_DNA"/>
</dbReference>
<evidence type="ECO:0000313" key="2">
    <source>
        <dbReference type="EMBL" id="GAX29606.1"/>
    </source>
</evidence>
<dbReference type="AlphaFoldDB" id="A0A1Z5KTH3"/>
<dbReference type="InParanoid" id="A0A1Z5KTH3"/>
<feature type="compositionally biased region" description="Basic and acidic residues" evidence="1">
    <location>
        <begin position="423"/>
        <end position="434"/>
    </location>
</feature>
<feature type="region of interest" description="Disordered" evidence="1">
    <location>
        <begin position="16"/>
        <end position="56"/>
    </location>
</feature>
<protein>
    <submittedName>
        <fullName evidence="2">Uncharacterized protein</fullName>
    </submittedName>
</protein>
<gene>
    <name evidence="2" type="ORF">FisN_2Hh165</name>
</gene>
<sequence>MPRISAEQRQKLKAELLESDDEMDDILQPSLLHPSNRKTPQVSPQSSTTSHKAEKLVETETVYTKKELEEQAMKNAQNAIERVLSIKCFPKIAKASDIKWLRTGRKLWPVFVNHDPSNAQVVHMKEGKQIVEYMGDRMLDTSTIQSVSTRNLTEYGEETSWNPEHMAAYTKQLKLYRPFSEKKGQEQQRMILEEQYFLELLLQKQLEFDQNATIDEIGDDDDDPEEDFVYTASEDTVTVTPPTPVTPKPHFFLTDAEIKNQYRKLRAGDIIDYKHPVFIDQLNRAMILKAMPPPASRRNANDTVLYLSDGQVLQRETEVRLVKRFVRGALVDHPNGAMMFLWDFKFDTSQNGKFTESDYEKLMGGNSTEKTIQEAFDEANGQVEEEIMKFAKRGSASSIEQDNTPRRGRKRTRQENQESNESESLKRTPSDLTS</sequence>
<feature type="region of interest" description="Disordered" evidence="1">
    <location>
        <begin position="391"/>
        <end position="434"/>
    </location>
</feature>
<proteinExistence type="predicted"/>
<comment type="caution">
    <text evidence="2">The sequence shown here is derived from an EMBL/GenBank/DDBJ whole genome shotgun (WGS) entry which is preliminary data.</text>
</comment>
<evidence type="ECO:0000256" key="1">
    <source>
        <dbReference type="SAM" id="MobiDB-lite"/>
    </source>
</evidence>
<feature type="compositionally biased region" description="Low complexity" evidence="1">
    <location>
        <begin position="39"/>
        <end position="50"/>
    </location>
</feature>